<evidence type="ECO:0000256" key="6">
    <source>
        <dbReference type="ARBA" id="ARBA00023065"/>
    </source>
</evidence>
<dbReference type="SMART" id="SM00382">
    <property type="entry name" value="AAA"/>
    <property type="match status" value="1"/>
</dbReference>
<evidence type="ECO:0000259" key="8">
    <source>
        <dbReference type="SMART" id="SM00382"/>
    </source>
</evidence>
<dbReference type="GO" id="GO:0005886">
    <property type="term" value="C:plasma membrane"/>
    <property type="evidence" value="ECO:0007669"/>
    <property type="project" value="UniProtKB-SubCell"/>
</dbReference>
<evidence type="ECO:0000313" key="10">
    <source>
        <dbReference type="Proteomes" id="UP000471166"/>
    </source>
</evidence>
<comment type="subcellular location">
    <subcellularLocation>
        <location evidence="1">Cell membrane</location>
        <topology evidence="1">Peripheral membrane protein</topology>
    </subcellularLocation>
</comment>
<accession>A0A6P1CPI5</accession>
<sequence>MTRARFGAASGGFIREVRLGADAPTGRYPFDLPVVEELARLGGLDIASGVTFLVGENGSGKSTLLEAIAVAAGFNPEGGSQNFRFATRATESSLGEHLVLLWGLSRPRTGFFLRAESYYNVASEIERLGPSLLSSYGGVSPHERSHGESFVDLVVHRFGPHGLYLLDEPEAALSVSGCMAVLSRLAELTEQDCQAIVATHSPVLLALPGATIYEISDDGAISRVEYDDALPVRLTRAFLTAPEKYLRHLLGDENGPE</sequence>
<protein>
    <submittedName>
        <fullName evidence="9">AAA family ATPase</fullName>
    </submittedName>
</protein>
<evidence type="ECO:0000313" key="9">
    <source>
        <dbReference type="EMBL" id="NEW33284.1"/>
    </source>
</evidence>
<dbReference type="EMBL" id="JAAGVB010000015">
    <property type="protein sequence ID" value="NEW33284.1"/>
    <property type="molecule type" value="Genomic_DNA"/>
</dbReference>
<comment type="caution">
    <text evidence="9">The sequence shown here is derived from an EMBL/GenBank/DDBJ whole genome shotgun (WGS) entry which is preliminary data.</text>
</comment>
<dbReference type="Gene3D" id="3.40.50.300">
    <property type="entry name" value="P-loop containing nucleotide triphosphate hydrolases"/>
    <property type="match status" value="2"/>
</dbReference>
<keyword evidence="6" id="KW-0406">Ion transport</keyword>
<reference evidence="9 10" key="1">
    <citation type="submission" date="2020-01" db="EMBL/GenBank/DDBJ databases">
        <title>Genetics and antimicrobial susceptibilities of Nocardia species isolated from the soil; a comparison with species isolated from humans.</title>
        <authorList>
            <person name="Carrasco G."/>
            <person name="Monzon S."/>
            <person name="Sansegundo M."/>
            <person name="Garcia E."/>
            <person name="Garrido N."/>
            <person name="Medina M.J."/>
            <person name="Villalon P."/>
            <person name="Ramirez-Arocha A.C."/>
            <person name="Jimenez P."/>
            <person name="Cuesta I."/>
            <person name="Valdezate S."/>
        </authorList>
    </citation>
    <scope>NUCLEOTIDE SEQUENCE [LARGE SCALE GENOMIC DNA]</scope>
    <source>
        <strain evidence="9 10">CNM20110626</strain>
    </source>
</reference>
<keyword evidence="7" id="KW-0472">Membrane</keyword>
<dbReference type="InterPro" id="IPR003593">
    <property type="entry name" value="AAA+_ATPase"/>
</dbReference>
<proteinExistence type="predicted"/>
<organism evidence="9 10">
    <name type="scientific">Nocardia cyriacigeorgica</name>
    <dbReference type="NCBI Taxonomy" id="135487"/>
    <lineage>
        <taxon>Bacteria</taxon>
        <taxon>Bacillati</taxon>
        <taxon>Actinomycetota</taxon>
        <taxon>Actinomycetes</taxon>
        <taxon>Mycobacteriales</taxon>
        <taxon>Nocardiaceae</taxon>
        <taxon>Nocardia</taxon>
    </lineage>
</organism>
<keyword evidence="2" id="KW-0813">Transport</keyword>
<dbReference type="InterPro" id="IPR051535">
    <property type="entry name" value="Siderophore_ABC-ATPase"/>
</dbReference>
<evidence type="ECO:0000256" key="4">
    <source>
        <dbReference type="ARBA" id="ARBA00022496"/>
    </source>
</evidence>
<dbReference type="InterPro" id="IPR027417">
    <property type="entry name" value="P-loop_NTPase"/>
</dbReference>
<keyword evidence="5" id="KW-0408">Iron</keyword>
<dbReference type="PANTHER" id="PTHR42771">
    <property type="entry name" value="IRON(3+)-HYDROXAMATE IMPORT ATP-BINDING PROTEIN FHUC"/>
    <property type="match status" value="1"/>
</dbReference>
<evidence type="ECO:0000256" key="1">
    <source>
        <dbReference type="ARBA" id="ARBA00004202"/>
    </source>
</evidence>
<dbReference type="SUPFAM" id="SSF52540">
    <property type="entry name" value="P-loop containing nucleoside triphosphate hydrolases"/>
    <property type="match status" value="1"/>
</dbReference>
<dbReference type="Proteomes" id="UP000471166">
    <property type="component" value="Unassembled WGS sequence"/>
</dbReference>
<evidence type="ECO:0000256" key="2">
    <source>
        <dbReference type="ARBA" id="ARBA00022448"/>
    </source>
</evidence>
<evidence type="ECO:0000256" key="7">
    <source>
        <dbReference type="ARBA" id="ARBA00023136"/>
    </source>
</evidence>
<dbReference type="GO" id="GO:0006302">
    <property type="term" value="P:double-strand break repair"/>
    <property type="evidence" value="ECO:0007669"/>
    <property type="project" value="InterPro"/>
</dbReference>
<gene>
    <name evidence="9" type="ORF">GV791_12040</name>
</gene>
<evidence type="ECO:0000256" key="3">
    <source>
        <dbReference type="ARBA" id="ARBA00022475"/>
    </source>
</evidence>
<dbReference type="RefSeq" id="WP_163844414.1">
    <property type="nucleotide sequence ID" value="NZ_JAAGVB010000015.1"/>
</dbReference>
<dbReference type="Pfam" id="PF13476">
    <property type="entry name" value="AAA_23"/>
    <property type="match status" value="1"/>
</dbReference>
<dbReference type="AlphaFoldDB" id="A0A6P1CPI5"/>
<dbReference type="GO" id="GO:0016887">
    <property type="term" value="F:ATP hydrolysis activity"/>
    <property type="evidence" value="ECO:0007669"/>
    <property type="project" value="InterPro"/>
</dbReference>
<dbReference type="GO" id="GO:0006826">
    <property type="term" value="P:iron ion transport"/>
    <property type="evidence" value="ECO:0007669"/>
    <property type="project" value="UniProtKB-KW"/>
</dbReference>
<keyword evidence="4" id="KW-0410">Iron transport</keyword>
<dbReference type="PANTHER" id="PTHR42771:SF2">
    <property type="entry name" value="IRON(3+)-HYDROXAMATE IMPORT ATP-BINDING PROTEIN FHUC"/>
    <property type="match status" value="1"/>
</dbReference>
<dbReference type="InterPro" id="IPR038729">
    <property type="entry name" value="Rad50/SbcC_AAA"/>
</dbReference>
<feature type="domain" description="AAA+ ATPase" evidence="8">
    <location>
        <begin position="47"/>
        <end position="236"/>
    </location>
</feature>
<evidence type="ECO:0000256" key="5">
    <source>
        <dbReference type="ARBA" id="ARBA00023004"/>
    </source>
</evidence>
<name>A0A6P1CPI5_9NOCA</name>
<keyword evidence="3" id="KW-1003">Cell membrane</keyword>